<evidence type="ECO:0000313" key="3">
    <source>
        <dbReference type="Proteomes" id="UP001652582"/>
    </source>
</evidence>
<gene>
    <name evidence="4" type="primary">LOC112054499</name>
</gene>
<proteinExistence type="predicted"/>
<evidence type="ECO:0000256" key="2">
    <source>
        <dbReference type="SAM" id="SignalP"/>
    </source>
</evidence>
<dbReference type="OrthoDB" id="10071013at2759"/>
<feature type="signal peptide" evidence="2">
    <location>
        <begin position="1"/>
        <end position="18"/>
    </location>
</feature>
<keyword evidence="1" id="KW-0472">Membrane</keyword>
<keyword evidence="3" id="KW-1185">Reference proteome</keyword>
<evidence type="ECO:0000313" key="4">
    <source>
        <dbReference type="RefSeq" id="XP_023950067.2"/>
    </source>
</evidence>
<dbReference type="AlphaFoldDB" id="A0A6J1NXS2"/>
<feature type="chain" id="PRO_5045389093" evidence="2">
    <location>
        <begin position="19"/>
        <end position="232"/>
    </location>
</feature>
<dbReference type="KEGG" id="bany:112054499"/>
<feature type="transmembrane region" description="Helical" evidence="1">
    <location>
        <begin position="185"/>
        <end position="207"/>
    </location>
</feature>
<accession>A0A6J1NXS2</accession>
<dbReference type="Proteomes" id="UP001652582">
    <property type="component" value="Chromosome 6"/>
</dbReference>
<reference evidence="4" key="1">
    <citation type="submission" date="2025-08" db="UniProtKB">
        <authorList>
            <consortium name="RefSeq"/>
        </authorList>
    </citation>
    <scope>IDENTIFICATION</scope>
</reference>
<evidence type="ECO:0000256" key="1">
    <source>
        <dbReference type="SAM" id="Phobius"/>
    </source>
</evidence>
<dbReference type="RefSeq" id="XP_023950067.2">
    <property type="nucleotide sequence ID" value="XM_024094299.2"/>
</dbReference>
<organism evidence="3 4">
    <name type="scientific">Bicyclus anynana</name>
    <name type="common">Squinting bush brown butterfly</name>
    <dbReference type="NCBI Taxonomy" id="110368"/>
    <lineage>
        <taxon>Eukaryota</taxon>
        <taxon>Metazoa</taxon>
        <taxon>Ecdysozoa</taxon>
        <taxon>Arthropoda</taxon>
        <taxon>Hexapoda</taxon>
        <taxon>Insecta</taxon>
        <taxon>Pterygota</taxon>
        <taxon>Neoptera</taxon>
        <taxon>Endopterygota</taxon>
        <taxon>Lepidoptera</taxon>
        <taxon>Glossata</taxon>
        <taxon>Ditrysia</taxon>
        <taxon>Papilionoidea</taxon>
        <taxon>Nymphalidae</taxon>
        <taxon>Satyrinae</taxon>
        <taxon>Satyrini</taxon>
        <taxon>Mycalesina</taxon>
        <taxon>Bicyclus</taxon>
    </lineage>
</organism>
<protein>
    <submittedName>
        <fullName evidence="4">Uncharacterized protein LOC112054499</fullName>
    </submittedName>
</protein>
<dbReference type="GeneID" id="112054499"/>
<sequence length="232" mass="25828">MYKHLIVCNIFFISIIHGEMIPPIKTATKTTVPVVSPKPEVKNENHTHNVLSVPLTHNVSAVTLPSNDMALINLEKTINITKETSVVARKGVNYEETKSHEDTSDIPFINKANNVTSKPLSIHNSTTVLNSTNLPKDMQKIIPHKPLLLSAEALAKMDKMNNVNINENGHSVKAHVVKAGSHPGMILPIVITILVVPMFAVVAYMALKRGQEAWKNRHYKRMDFLLDGMYND</sequence>
<keyword evidence="1" id="KW-1133">Transmembrane helix</keyword>
<keyword evidence="2" id="KW-0732">Signal</keyword>
<keyword evidence="1" id="KW-0812">Transmembrane</keyword>
<name>A0A6J1NXS2_BICAN</name>